<feature type="signal peptide" evidence="1">
    <location>
        <begin position="1"/>
        <end position="16"/>
    </location>
</feature>
<proteinExistence type="predicted"/>
<evidence type="ECO:0000313" key="3">
    <source>
        <dbReference type="Proteomes" id="UP000719766"/>
    </source>
</evidence>
<dbReference type="Proteomes" id="UP000719766">
    <property type="component" value="Unassembled WGS sequence"/>
</dbReference>
<dbReference type="AlphaFoldDB" id="A0A9P7DM26"/>
<accession>A0A9P7DM26</accession>
<dbReference type="EMBL" id="JABBWE010000014">
    <property type="protein sequence ID" value="KAG1798168.1"/>
    <property type="molecule type" value="Genomic_DNA"/>
</dbReference>
<evidence type="ECO:0000256" key="1">
    <source>
        <dbReference type="SAM" id="SignalP"/>
    </source>
</evidence>
<dbReference type="GeneID" id="64593648"/>
<sequence length="100" mass="11517">MALCLFSLEFLVSLLGTIVYFGRETFAGAKHFNAAKDLTTWSILKYKQRTWEKGKASRLSENIRHHLLCSRPENQEARMARLGMSGIFSDETYDRVQDLT</sequence>
<reference evidence="2" key="1">
    <citation type="journal article" date="2020" name="New Phytol.">
        <title>Comparative genomics reveals dynamic genome evolution in host specialist ectomycorrhizal fungi.</title>
        <authorList>
            <person name="Lofgren L.A."/>
            <person name="Nguyen N.H."/>
            <person name="Vilgalys R."/>
            <person name="Ruytinx J."/>
            <person name="Liao H.L."/>
            <person name="Branco S."/>
            <person name="Kuo A."/>
            <person name="LaButti K."/>
            <person name="Lipzen A."/>
            <person name="Andreopoulos W."/>
            <person name="Pangilinan J."/>
            <person name="Riley R."/>
            <person name="Hundley H."/>
            <person name="Na H."/>
            <person name="Barry K."/>
            <person name="Grigoriev I.V."/>
            <person name="Stajich J.E."/>
            <person name="Kennedy P.G."/>
        </authorList>
    </citation>
    <scope>NUCLEOTIDE SEQUENCE</scope>
    <source>
        <strain evidence="2">S12</strain>
    </source>
</reference>
<gene>
    <name evidence="2" type="ORF">HD556DRAFT_1306206</name>
</gene>
<name>A0A9P7DM26_9AGAM</name>
<protein>
    <submittedName>
        <fullName evidence="2">Uncharacterized protein</fullName>
    </submittedName>
</protein>
<comment type="caution">
    <text evidence="2">The sequence shown here is derived from an EMBL/GenBank/DDBJ whole genome shotgun (WGS) entry which is preliminary data.</text>
</comment>
<keyword evidence="1" id="KW-0732">Signal</keyword>
<keyword evidence="3" id="KW-1185">Reference proteome</keyword>
<feature type="chain" id="PRO_5040329428" evidence="1">
    <location>
        <begin position="17"/>
        <end position="100"/>
    </location>
</feature>
<evidence type="ECO:0000313" key="2">
    <source>
        <dbReference type="EMBL" id="KAG1798168.1"/>
    </source>
</evidence>
<dbReference type="RefSeq" id="XP_041162979.1">
    <property type="nucleotide sequence ID" value="XM_041299884.1"/>
</dbReference>
<organism evidence="2 3">
    <name type="scientific">Suillus plorans</name>
    <dbReference type="NCBI Taxonomy" id="116603"/>
    <lineage>
        <taxon>Eukaryota</taxon>
        <taxon>Fungi</taxon>
        <taxon>Dikarya</taxon>
        <taxon>Basidiomycota</taxon>
        <taxon>Agaricomycotina</taxon>
        <taxon>Agaricomycetes</taxon>
        <taxon>Agaricomycetidae</taxon>
        <taxon>Boletales</taxon>
        <taxon>Suillineae</taxon>
        <taxon>Suillaceae</taxon>
        <taxon>Suillus</taxon>
    </lineage>
</organism>